<protein>
    <submittedName>
        <fullName evidence="1">Uncharacterized protein</fullName>
    </submittedName>
</protein>
<gene>
    <name evidence="1" type="ORF">APZ42_021261</name>
</gene>
<keyword evidence="2" id="KW-1185">Reference proteome</keyword>
<dbReference type="AlphaFoldDB" id="A0A164WTV7"/>
<organism evidence="1 2">
    <name type="scientific">Daphnia magna</name>
    <dbReference type="NCBI Taxonomy" id="35525"/>
    <lineage>
        <taxon>Eukaryota</taxon>
        <taxon>Metazoa</taxon>
        <taxon>Ecdysozoa</taxon>
        <taxon>Arthropoda</taxon>
        <taxon>Crustacea</taxon>
        <taxon>Branchiopoda</taxon>
        <taxon>Diplostraca</taxon>
        <taxon>Cladocera</taxon>
        <taxon>Anomopoda</taxon>
        <taxon>Daphniidae</taxon>
        <taxon>Daphnia</taxon>
    </lineage>
</organism>
<dbReference type="Proteomes" id="UP000076858">
    <property type="component" value="Unassembled WGS sequence"/>
</dbReference>
<reference evidence="1 2" key="1">
    <citation type="submission" date="2016-03" db="EMBL/GenBank/DDBJ databases">
        <title>EvidentialGene: Evidence-directed Construction of Genes on Genomes.</title>
        <authorList>
            <person name="Gilbert D.G."/>
            <person name="Choi J.-H."/>
            <person name="Mockaitis K."/>
            <person name="Colbourne J."/>
            <person name="Pfrender M."/>
        </authorList>
    </citation>
    <scope>NUCLEOTIDE SEQUENCE [LARGE SCALE GENOMIC DNA]</scope>
    <source>
        <strain evidence="1 2">Xinb3</strain>
        <tissue evidence="1">Complete organism</tissue>
    </source>
</reference>
<proteinExistence type="predicted"/>
<name>A0A164WTV7_9CRUS</name>
<sequence>MRMPQKRKFFLFSSEIRLKKSRPFFCAKLSDIDAFLNRWFEEERTNCYFLFSWISVAGCYKLSEFFVQFDVRHRVEHIVYIHPDRWTH</sequence>
<comment type="caution">
    <text evidence="1">The sequence shown here is derived from an EMBL/GenBank/DDBJ whole genome shotgun (WGS) entry which is preliminary data.</text>
</comment>
<dbReference type="EMBL" id="LRGB01001066">
    <property type="protein sequence ID" value="KZS13570.1"/>
    <property type="molecule type" value="Genomic_DNA"/>
</dbReference>
<evidence type="ECO:0000313" key="1">
    <source>
        <dbReference type="EMBL" id="KZS13570.1"/>
    </source>
</evidence>
<evidence type="ECO:0000313" key="2">
    <source>
        <dbReference type="Proteomes" id="UP000076858"/>
    </source>
</evidence>
<accession>A0A164WTV7</accession>